<comment type="caution">
    <text evidence="1">The sequence shown here is derived from an EMBL/GenBank/DDBJ whole genome shotgun (WGS) entry which is preliminary data.</text>
</comment>
<name>A0A1G2UQT6_9BACT</name>
<gene>
    <name evidence="1" type="ORF">A3G99_03240</name>
</gene>
<protein>
    <submittedName>
        <fullName evidence="1">Uncharacterized protein</fullName>
    </submittedName>
</protein>
<accession>A0A1G2UQT6</accession>
<reference evidence="1 2" key="1">
    <citation type="journal article" date="2016" name="Nat. Commun.">
        <title>Thousands of microbial genomes shed light on interconnected biogeochemical processes in an aquifer system.</title>
        <authorList>
            <person name="Anantharaman K."/>
            <person name="Brown C.T."/>
            <person name="Hug L.A."/>
            <person name="Sharon I."/>
            <person name="Castelle C.J."/>
            <person name="Probst A.J."/>
            <person name="Thomas B.C."/>
            <person name="Singh A."/>
            <person name="Wilkins M.J."/>
            <person name="Karaoz U."/>
            <person name="Brodie E.L."/>
            <person name="Williams K.H."/>
            <person name="Hubbard S.S."/>
            <person name="Banfield J.F."/>
        </authorList>
    </citation>
    <scope>NUCLEOTIDE SEQUENCE [LARGE SCALE GENOMIC DNA]</scope>
</reference>
<organism evidence="1 2">
    <name type="scientific">Candidatus Zambryskibacteria bacterium RIFCSPLOWO2_12_FULL_39_23</name>
    <dbReference type="NCBI Taxonomy" id="1802776"/>
    <lineage>
        <taxon>Bacteria</taxon>
        <taxon>Candidatus Zambryskiibacteriota</taxon>
    </lineage>
</organism>
<dbReference type="Proteomes" id="UP000176558">
    <property type="component" value="Unassembled WGS sequence"/>
</dbReference>
<evidence type="ECO:0000313" key="1">
    <source>
        <dbReference type="EMBL" id="OHB11747.1"/>
    </source>
</evidence>
<dbReference type="AlphaFoldDB" id="A0A1G2UQT6"/>
<proteinExistence type="predicted"/>
<evidence type="ECO:0000313" key="2">
    <source>
        <dbReference type="Proteomes" id="UP000176558"/>
    </source>
</evidence>
<sequence length="144" mass="16323">MGTKDCNAPALTAEDRKIVEECRASGMSRRFEGVVREMSGDRAPKDMDAYFEVFVSKLQNITVARPVLERWRRRFAYNIKFYRAFGVVMIRVPGSVCHIMPARTLHAELDHSGKFGVSPKPLTSSSSRLFSQAMHGQRNSRLIT</sequence>
<dbReference type="EMBL" id="MHWT01000028">
    <property type="protein sequence ID" value="OHB11747.1"/>
    <property type="molecule type" value="Genomic_DNA"/>
</dbReference>